<name>A0A6M4XDU1_9ACTN</name>
<reference evidence="1" key="1">
    <citation type="submission" date="2020-03" db="EMBL/GenBank/DDBJ databases">
        <title>Molecular networking-based the target discovery of potent antiproliferative macrolactams: 5/6/7/16 polycyclic ansamycins and glycosylated trienomycin from Streptomyces cacaoi subsp. asoensis.</title>
        <authorList>
            <person name="Liu L.-L."/>
        </authorList>
    </citation>
    <scope>NUCLEOTIDE SEQUENCE [LARGE SCALE GENOMIC DNA]</scope>
    <source>
        <strain evidence="1">H2S5</strain>
    </source>
</reference>
<protein>
    <submittedName>
        <fullName evidence="1">Uncharacterized protein</fullName>
    </submittedName>
</protein>
<dbReference type="AlphaFoldDB" id="A0A6M4XDU1"/>
<dbReference type="Proteomes" id="UP000502665">
    <property type="component" value="Chromosome"/>
</dbReference>
<sequence length="140" mass="14569">MSESGAALPPIDAHLEILLRLVDAQPDAALKICLTTPGGIVAGNLVGSRTWADRWEHVVSTATGAEDEADHMAHLAHTVRAALKEAESEPGTGDGLHAFIHLVDVTFLSVPGTATAPLWRGRLGDVSGWALGAPADRPVS</sequence>
<dbReference type="RefSeq" id="WP_171401569.1">
    <property type="nucleotide sequence ID" value="NZ_CP049838.1"/>
</dbReference>
<dbReference type="EMBL" id="CP049838">
    <property type="protein sequence ID" value="QJT06253.1"/>
    <property type="molecule type" value="Genomic_DNA"/>
</dbReference>
<gene>
    <name evidence="1" type="ORF">G9272_43020</name>
</gene>
<keyword evidence="2" id="KW-1185">Reference proteome</keyword>
<evidence type="ECO:0000313" key="2">
    <source>
        <dbReference type="Proteomes" id="UP000502665"/>
    </source>
</evidence>
<accession>A0A6M4XDU1</accession>
<evidence type="ECO:0000313" key="1">
    <source>
        <dbReference type="EMBL" id="QJT06253.1"/>
    </source>
</evidence>
<proteinExistence type="predicted"/>
<organism evidence="1 2">
    <name type="scientific">Streptomyces asoensis</name>
    <dbReference type="NCBI Taxonomy" id="249586"/>
    <lineage>
        <taxon>Bacteria</taxon>
        <taxon>Bacillati</taxon>
        <taxon>Actinomycetota</taxon>
        <taxon>Actinomycetes</taxon>
        <taxon>Kitasatosporales</taxon>
        <taxon>Streptomycetaceae</taxon>
        <taxon>Streptomyces</taxon>
    </lineage>
</organism>